<reference evidence="2 3" key="1">
    <citation type="submission" date="2014-04" db="EMBL/GenBank/DDBJ databases">
        <title>Draft genome sequence of Photobacterium halotolerans S2753: a solonamide, ngercheumicin and holomycin producer.</title>
        <authorList>
            <person name="Machado H.R."/>
            <person name="Gram L."/>
        </authorList>
    </citation>
    <scope>NUCLEOTIDE SEQUENCE [LARGE SCALE GENOMIC DNA]</scope>
    <source>
        <strain evidence="2 3">S2753</strain>
    </source>
</reference>
<evidence type="ECO:0000313" key="2">
    <source>
        <dbReference type="EMBL" id="KDM92210.1"/>
    </source>
</evidence>
<evidence type="ECO:0000259" key="1">
    <source>
        <dbReference type="Pfam" id="PF13453"/>
    </source>
</evidence>
<gene>
    <name evidence="2" type="ORF">EA58_06885</name>
</gene>
<dbReference type="STRING" id="1654360.EA58_06885"/>
<organism evidence="2 3">
    <name type="scientific">Photobacterium galatheae</name>
    <dbReference type="NCBI Taxonomy" id="1654360"/>
    <lineage>
        <taxon>Bacteria</taxon>
        <taxon>Pseudomonadati</taxon>
        <taxon>Pseudomonadota</taxon>
        <taxon>Gammaproteobacteria</taxon>
        <taxon>Vibrionales</taxon>
        <taxon>Vibrionaceae</taxon>
        <taxon>Photobacterium</taxon>
    </lineage>
</organism>
<dbReference type="AlphaFoldDB" id="A0A066RP51"/>
<dbReference type="EMBL" id="JMIB01000010">
    <property type="protein sequence ID" value="KDM92210.1"/>
    <property type="molecule type" value="Genomic_DNA"/>
</dbReference>
<evidence type="ECO:0000313" key="3">
    <source>
        <dbReference type="Proteomes" id="UP000027192"/>
    </source>
</evidence>
<dbReference type="Proteomes" id="UP000027192">
    <property type="component" value="Unassembled WGS sequence"/>
</dbReference>
<dbReference type="Pfam" id="PF13453">
    <property type="entry name" value="Zn_ribbon_TFIIB"/>
    <property type="match status" value="1"/>
</dbReference>
<sequence length="184" mass="21205">MNCTSCNQGTLNPSFIEGQFRAHTCSACEGNWILIEDFVAWKDRNPDYQFSDDIRFEQDAAETKKALLCPVTGTIMNKFRISAQNDHRVDYSAAVGGLWFDRGEWELLKSEGLAGTLNAVVTKQWQHQIREQSTKQNFSDIYRDKFGEENYAKVKAIREWLQQHPQKADLRAYLLAEDPYSAEK</sequence>
<comment type="caution">
    <text evidence="2">The sequence shown here is derived from an EMBL/GenBank/DDBJ whole genome shotgun (WGS) entry which is preliminary data.</text>
</comment>
<name>A0A066RP51_9GAMM</name>
<protein>
    <recommendedName>
        <fullName evidence="1">Transcription factor zinc-finger domain-containing protein</fullName>
    </recommendedName>
</protein>
<accession>A0A066RP51</accession>
<keyword evidence="3" id="KW-1185">Reference proteome</keyword>
<dbReference type="OrthoDB" id="9814037at2"/>
<dbReference type="InterPro" id="IPR027392">
    <property type="entry name" value="TF_Znf"/>
</dbReference>
<feature type="domain" description="Transcription factor zinc-finger" evidence="1">
    <location>
        <begin position="2"/>
        <end position="44"/>
    </location>
</feature>
<proteinExistence type="predicted"/>
<dbReference type="RefSeq" id="WP_036750575.1">
    <property type="nucleotide sequence ID" value="NZ_JAGSGC010000012.1"/>
</dbReference>